<sequence>MNNAEYHQAVEQTWQQVEEQLEEQDCDVDCDTQGSVFTITFADRSQIVINKQEPLQELWLASKLGGYHFKYQQGQWLNAEGKNFWQYLTDACIAHGEEVEFT</sequence>
<dbReference type="Gene3D" id="3.30.920.10">
    <property type="entry name" value="Frataxin/CyaY"/>
    <property type="match status" value="1"/>
</dbReference>
<evidence type="ECO:0000313" key="6">
    <source>
        <dbReference type="Proteomes" id="UP000092649"/>
    </source>
</evidence>
<dbReference type="EMBL" id="JTJL01000079">
    <property type="protein sequence ID" value="OBW90845.1"/>
    <property type="molecule type" value="Genomic_DNA"/>
</dbReference>
<dbReference type="InterPro" id="IPR020895">
    <property type="entry name" value="Frataxin_CS"/>
</dbReference>
<protein>
    <recommendedName>
        <fullName evidence="4">Iron-sulfur cluster assembly protein CyaY</fullName>
    </recommendedName>
</protein>
<dbReference type="PROSITE" id="PS50810">
    <property type="entry name" value="FRATAXIN_2"/>
    <property type="match status" value="1"/>
</dbReference>
<keyword evidence="6" id="KW-1185">Reference proteome</keyword>
<dbReference type="OrthoDB" id="285675at2"/>
<dbReference type="PATRIC" id="fig|505341.3.peg.2282"/>
<dbReference type="Proteomes" id="UP000092649">
    <property type="component" value="Unassembled WGS sequence"/>
</dbReference>
<evidence type="ECO:0000256" key="4">
    <source>
        <dbReference type="HAMAP-Rule" id="MF_00142"/>
    </source>
</evidence>
<dbReference type="GO" id="GO:0005829">
    <property type="term" value="C:cytosol"/>
    <property type="evidence" value="ECO:0007669"/>
    <property type="project" value="TreeGrafter"/>
</dbReference>
<reference evidence="5 6" key="1">
    <citation type="submission" date="2014-11" db="EMBL/GenBank/DDBJ databases">
        <title>Pan-genome of Gallibacterium spp.</title>
        <authorList>
            <person name="Kudirkiene E."/>
            <person name="Bojesen A.M."/>
        </authorList>
    </citation>
    <scope>NUCLEOTIDE SEQUENCE [LARGE SCALE GENOMIC DNA]</scope>
    <source>
        <strain evidence="5 6">F150</strain>
    </source>
</reference>
<evidence type="ECO:0000256" key="3">
    <source>
        <dbReference type="ARBA" id="ARBA00023004"/>
    </source>
</evidence>
<dbReference type="NCBIfam" id="TIGR03421">
    <property type="entry name" value="FeS_CyaY"/>
    <property type="match status" value="1"/>
</dbReference>
<dbReference type="PROSITE" id="PS01344">
    <property type="entry name" value="FRATAXIN_1"/>
    <property type="match status" value="1"/>
</dbReference>
<dbReference type="PANTHER" id="PTHR16821:SF2">
    <property type="entry name" value="FRATAXIN, MITOCHONDRIAL"/>
    <property type="match status" value="1"/>
</dbReference>
<dbReference type="InterPro" id="IPR036524">
    <property type="entry name" value="Frataxin/CyaY_sf"/>
</dbReference>
<dbReference type="SUPFAM" id="SSF55387">
    <property type="entry name" value="Frataxin/Nqo15-like"/>
    <property type="match status" value="1"/>
</dbReference>
<comment type="caution">
    <text evidence="5">The sequence shown here is derived from an EMBL/GenBank/DDBJ whole genome shotgun (WGS) entry which is preliminary data.</text>
</comment>
<dbReference type="GO" id="GO:0008199">
    <property type="term" value="F:ferric iron binding"/>
    <property type="evidence" value="ECO:0007669"/>
    <property type="project" value="InterPro"/>
</dbReference>
<accession>A0A1A7NML3</accession>
<dbReference type="RefSeq" id="WP_066110290.1">
    <property type="nucleotide sequence ID" value="NZ_JTJL01000079.1"/>
</dbReference>
<dbReference type="GO" id="GO:0008198">
    <property type="term" value="F:ferrous iron binding"/>
    <property type="evidence" value="ECO:0007669"/>
    <property type="project" value="TreeGrafter"/>
</dbReference>
<name>A0A1A7NML3_9PAST</name>
<dbReference type="SMART" id="SM01219">
    <property type="entry name" value="Frataxin_Cyay"/>
    <property type="match status" value="1"/>
</dbReference>
<dbReference type="HAMAP" id="MF_00142">
    <property type="entry name" value="CyaY"/>
    <property type="match status" value="1"/>
</dbReference>
<keyword evidence="2 4" id="KW-0479">Metal-binding</keyword>
<dbReference type="GO" id="GO:0016226">
    <property type="term" value="P:iron-sulfur cluster assembly"/>
    <property type="evidence" value="ECO:0007669"/>
    <property type="project" value="UniProtKB-UniRule"/>
</dbReference>
<proteinExistence type="inferred from homology"/>
<evidence type="ECO:0000256" key="1">
    <source>
        <dbReference type="ARBA" id="ARBA00008183"/>
    </source>
</evidence>
<organism evidence="5 6">
    <name type="scientific">Gallibacterium salpingitidis</name>
    <dbReference type="NCBI Taxonomy" id="505341"/>
    <lineage>
        <taxon>Bacteria</taxon>
        <taxon>Pseudomonadati</taxon>
        <taxon>Pseudomonadota</taxon>
        <taxon>Gammaproteobacteria</taxon>
        <taxon>Pasteurellales</taxon>
        <taxon>Pasteurellaceae</taxon>
        <taxon>Gallibacterium</taxon>
    </lineage>
</organism>
<dbReference type="InterPro" id="IPR047584">
    <property type="entry name" value="CyaY"/>
</dbReference>
<dbReference type="InterPro" id="IPR002908">
    <property type="entry name" value="Frataxin/CyaY"/>
</dbReference>
<evidence type="ECO:0000256" key="2">
    <source>
        <dbReference type="ARBA" id="ARBA00022723"/>
    </source>
</evidence>
<dbReference type="AlphaFoldDB" id="A0A1A7NML3"/>
<dbReference type="PANTHER" id="PTHR16821">
    <property type="entry name" value="FRATAXIN"/>
    <property type="match status" value="1"/>
</dbReference>
<dbReference type="CDD" id="cd00503">
    <property type="entry name" value="Frataxin"/>
    <property type="match status" value="1"/>
</dbReference>
<keyword evidence="3 4" id="KW-0408">Iron</keyword>
<evidence type="ECO:0000313" key="5">
    <source>
        <dbReference type="EMBL" id="OBW90845.1"/>
    </source>
</evidence>
<gene>
    <name evidence="4" type="primary">cyaY</name>
    <name evidence="5" type="ORF">QS62_11425</name>
</gene>
<comment type="similarity">
    <text evidence="1 4">Belongs to the frataxin family.</text>
</comment>
<dbReference type="Pfam" id="PF01491">
    <property type="entry name" value="Frataxin_Cyay"/>
    <property type="match status" value="1"/>
</dbReference>
<comment type="function">
    <text evidence="4">Involved in iron-sulfur (Fe-S) cluster assembly. May act as a regulator of Fe-S biogenesis.</text>
</comment>